<dbReference type="Pfam" id="PF07394">
    <property type="entry name" value="DUF1501"/>
    <property type="match status" value="1"/>
</dbReference>
<gene>
    <name evidence="1" type="ORF">UC8_35490</name>
</gene>
<evidence type="ECO:0008006" key="3">
    <source>
        <dbReference type="Google" id="ProtNLM"/>
    </source>
</evidence>
<dbReference type="EMBL" id="CP042914">
    <property type="protein sequence ID" value="QEG41525.1"/>
    <property type="molecule type" value="Genomic_DNA"/>
</dbReference>
<dbReference type="InterPro" id="IPR006311">
    <property type="entry name" value="TAT_signal"/>
</dbReference>
<evidence type="ECO:0000313" key="1">
    <source>
        <dbReference type="EMBL" id="QEG41525.1"/>
    </source>
</evidence>
<dbReference type="InterPro" id="IPR017850">
    <property type="entry name" value="Alkaline_phosphatase_core_sf"/>
</dbReference>
<reference evidence="1 2" key="1">
    <citation type="submission" date="2019-08" db="EMBL/GenBank/DDBJ databases">
        <title>Deep-cultivation of Planctomycetes and their phenomic and genomic characterization uncovers novel biology.</title>
        <authorList>
            <person name="Wiegand S."/>
            <person name="Jogler M."/>
            <person name="Boedeker C."/>
            <person name="Pinto D."/>
            <person name="Vollmers J."/>
            <person name="Rivas-Marin E."/>
            <person name="Kohn T."/>
            <person name="Peeters S.H."/>
            <person name="Heuer A."/>
            <person name="Rast P."/>
            <person name="Oberbeckmann S."/>
            <person name="Bunk B."/>
            <person name="Jeske O."/>
            <person name="Meyerdierks A."/>
            <person name="Storesund J.E."/>
            <person name="Kallscheuer N."/>
            <person name="Luecker S."/>
            <person name="Lage O.M."/>
            <person name="Pohl T."/>
            <person name="Merkel B.J."/>
            <person name="Hornburger P."/>
            <person name="Mueller R.-W."/>
            <person name="Bruemmer F."/>
            <person name="Labrenz M."/>
            <person name="Spormann A.M."/>
            <person name="Op den Camp H."/>
            <person name="Overmann J."/>
            <person name="Amann R."/>
            <person name="Jetten M.S.M."/>
            <person name="Mascher T."/>
            <person name="Medema M.H."/>
            <person name="Devos D.P."/>
            <person name="Kaster A.-K."/>
            <person name="Ovreas L."/>
            <person name="Rohde M."/>
            <person name="Galperin M.Y."/>
            <person name="Jogler C."/>
        </authorList>
    </citation>
    <scope>NUCLEOTIDE SEQUENCE [LARGE SCALE GENOMIC DNA]</scope>
    <source>
        <strain evidence="1 2">UC8</strain>
    </source>
</reference>
<sequence length="474" mass="51676">MIPHPLRQSRRALLGSAGLGLGAIALNALLHDDAAAVGQAAGGSQLPHFPATVKNVIFLFMSGGPGHMDTFDPKPQLTALEGEFVPDSIAANVPNIPRSGVGSKLMASPFGFQKYGESGIEVSDLLPHTARHVDDLCVIRSLNHRIPVHGPAENFTLTGSSLGERPSLGGWVTYGLGSEARDLPGFIVLSSNSSGPAPQRPGWGSGFLPARFQGTQLDDQRGVPYSELPNLYSVADRREQLDFIRMMNRQHLQRQYQNSELEARIESYELGFRMQMNAPEILDLSRETEATQKMYGIDQKPSAVFGRHCLLARRLVEQGVRFIQLRNGGWDAHGSLKSNHINRCRATDQPIAGLLQDLKQRNLLEHTLVVWGGEFGRTPTTEGNRTGDKRGRDHSPAGYTMWMAGGGVRGGQVIGATDELGFVPVERPLSPHDLHATMLHGLGLDQHKLVYLHNSREEIPTVLGGEVIREAFAG</sequence>
<proteinExistence type="predicted"/>
<dbReference type="Proteomes" id="UP000325286">
    <property type="component" value="Chromosome"/>
</dbReference>
<dbReference type="PANTHER" id="PTHR43737:SF1">
    <property type="entry name" value="DUF1501 DOMAIN-CONTAINING PROTEIN"/>
    <property type="match status" value="1"/>
</dbReference>
<dbReference type="PROSITE" id="PS51318">
    <property type="entry name" value="TAT"/>
    <property type="match status" value="1"/>
</dbReference>
<protein>
    <recommendedName>
        <fullName evidence="3">Sulfatase</fullName>
    </recommendedName>
</protein>
<accession>A0A5B9QVX3</accession>
<evidence type="ECO:0000313" key="2">
    <source>
        <dbReference type="Proteomes" id="UP000325286"/>
    </source>
</evidence>
<keyword evidence="2" id="KW-1185">Reference proteome</keyword>
<dbReference type="KEGG" id="rul:UC8_35490"/>
<dbReference type="PANTHER" id="PTHR43737">
    <property type="entry name" value="BLL7424 PROTEIN"/>
    <property type="match status" value="1"/>
</dbReference>
<organism evidence="1 2">
    <name type="scientific">Roseimaritima ulvae</name>
    <dbReference type="NCBI Taxonomy" id="980254"/>
    <lineage>
        <taxon>Bacteria</taxon>
        <taxon>Pseudomonadati</taxon>
        <taxon>Planctomycetota</taxon>
        <taxon>Planctomycetia</taxon>
        <taxon>Pirellulales</taxon>
        <taxon>Pirellulaceae</taxon>
        <taxon>Roseimaritima</taxon>
    </lineage>
</organism>
<dbReference type="OrthoDB" id="127333at2"/>
<dbReference type="AlphaFoldDB" id="A0A5B9QVX3"/>
<dbReference type="SUPFAM" id="SSF53649">
    <property type="entry name" value="Alkaline phosphatase-like"/>
    <property type="match status" value="1"/>
</dbReference>
<name>A0A5B9QVX3_9BACT</name>
<dbReference type="RefSeq" id="WP_068135066.1">
    <property type="nucleotide sequence ID" value="NZ_CP042914.1"/>
</dbReference>
<dbReference type="InterPro" id="IPR010869">
    <property type="entry name" value="DUF1501"/>
</dbReference>